<reference evidence="3" key="1">
    <citation type="submission" date="2022-10" db="EMBL/GenBank/DDBJ databases">
        <authorList>
            <person name="Chen Y."/>
            <person name="Dougan E. K."/>
            <person name="Chan C."/>
            <person name="Rhodes N."/>
            <person name="Thang M."/>
        </authorList>
    </citation>
    <scope>NUCLEOTIDE SEQUENCE</scope>
</reference>
<keyword evidence="5" id="KW-1185">Reference proteome</keyword>
<sequence length="1066" mass="114746">MNGTLKALAHIGAPLVLLQMVCLIYKSNSTMCMNIDMVEYFAGCMAVTKCWSRCGFISCPYEIKLDNSMMDILSPIGFAVALTMALRLRRGGFSILATVCAWSCMRRLTTLVKECDGEGVWGAMASPNGVALPKPGEFVTPQARDEITVTIEEFFDPARYHGRTVGLPPLLPPEPMTDLTPENIQRFFDQSTYHGKCCGLPPMGPSICKPGLTKDVLTQFFDVNSYRGQKRPAEASSVHPAAKARMGKVELLEKFKLAAELNGFSFDEIMGELSTRSAGSSATTSILGGPPGEAGVPAPEPEPSDGDLEALEREVELELDAVMASPEFNKVPEPEPTVVPKALPPAPAAKTEVTGNLALGLEEGITPTDLYDARVEEMITTRFGKLDEAQFEALFAAAPVHPEYESYCRAVKLEVGGDDVDWEFGRDEPFLDMVGLHSWAFSRQQLRDRLALGELPAKDTSKAPSIACPAVHPSQLPKATAGVHPSQLPTASKSSPVAKPPATSPALAAPVAKPPGPATSPAHAAPVAMPSGTTSPELAAPVAKPPGPTTSTAHAAPVETPSDTATSPAQAAPATPAVPAQPTSILRRSVAFVESPTVVPAAASPEASKAPSLATVEASPEASPPPPPPEPKSTAVPPPPSALSNQVDAITDKVKEDNGPNSVTHRPEYMAYLRAARNPSKMSKELIPMFRSDQKLDLFRIWLQKGKDFARCAVEIRRRNLQSQSSKSKDSCMNRQQLETCGKYTKDDVDDLIRRKTMAGQYISDPNFPTREDLRQYIIHQETSAEVARTREDSQDVTSRVDVDNTEALALTEEGCDFADNTGPTIHGLMSEGGVGVGEPVVTGDRGGKGGRHGRVPKGRGRGRGKGGDGDQSRETPDPDKLPTPLAKATALKSKVLKEAEEARSLCVSIETLECSGELVQALQQHSTSMTDLFRQLNKLTTDGCDDMTKYQPLFDQAAQYSTWYVKRKKVANSMKQAATSAPFKRRRINDPGDSELARQLIWDVSRGDTWPCGIKVIVDCIAWDCKALLSGRFAEVDQYGNRLRGIRGQRANTLIAGGWRGGFES</sequence>
<feature type="chain" id="PRO_5043272723" evidence="2">
    <location>
        <begin position="33"/>
        <end position="1066"/>
    </location>
</feature>
<feature type="region of interest" description="Disordered" evidence="1">
    <location>
        <begin position="460"/>
        <end position="582"/>
    </location>
</feature>
<reference evidence="4" key="2">
    <citation type="submission" date="2024-04" db="EMBL/GenBank/DDBJ databases">
        <authorList>
            <person name="Chen Y."/>
            <person name="Shah S."/>
            <person name="Dougan E. K."/>
            <person name="Thang M."/>
            <person name="Chan C."/>
        </authorList>
    </citation>
    <scope>NUCLEOTIDE SEQUENCE [LARGE SCALE GENOMIC DNA]</scope>
</reference>
<comment type="caution">
    <text evidence="3">The sequence shown here is derived from an EMBL/GenBank/DDBJ whole genome shotgun (WGS) entry which is preliminary data.</text>
</comment>
<feature type="region of interest" description="Disordered" evidence="1">
    <location>
        <begin position="831"/>
        <end position="886"/>
    </location>
</feature>
<evidence type="ECO:0000313" key="5">
    <source>
        <dbReference type="Proteomes" id="UP001152797"/>
    </source>
</evidence>
<dbReference type="EMBL" id="CAMXCT020003786">
    <property type="protein sequence ID" value="CAL1159629.1"/>
    <property type="molecule type" value="Genomic_DNA"/>
</dbReference>
<feature type="compositionally biased region" description="Low complexity" evidence="1">
    <location>
        <begin position="560"/>
        <end position="582"/>
    </location>
</feature>
<feature type="region of interest" description="Disordered" evidence="1">
    <location>
        <begin position="277"/>
        <end position="306"/>
    </location>
</feature>
<protein>
    <submittedName>
        <fullName evidence="3">Uncharacterized protein</fullName>
    </submittedName>
</protein>
<evidence type="ECO:0000256" key="1">
    <source>
        <dbReference type="SAM" id="MobiDB-lite"/>
    </source>
</evidence>
<feature type="compositionally biased region" description="Low complexity" evidence="1">
    <location>
        <begin position="601"/>
        <end position="621"/>
    </location>
</feature>
<proteinExistence type="predicted"/>
<feature type="compositionally biased region" description="Pro residues" evidence="1">
    <location>
        <begin position="622"/>
        <end position="641"/>
    </location>
</feature>
<keyword evidence="2" id="KW-0732">Signal</keyword>
<feature type="region of interest" description="Disordered" evidence="1">
    <location>
        <begin position="601"/>
        <end position="645"/>
    </location>
</feature>
<evidence type="ECO:0000313" key="4">
    <source>
        <dbReference type="EMBL" id="CAL1159629.1"/>
    </source>
</evidence>
<dbReference type="Proteomes" id="UP001152797">
    <property type="component" value="Unassembled WGS sequence"/>
</dbReference>
<gene>
    <name evidence="3" type="ORF">C1SCF055_LOCUS31909</name>
</gene>
<evidence type="ECO:0000256" key="2">
    <source>
        <dbReference type="SAM" id="SignalP"/>
    </source>
</evidence>
<feature type="compositionally biased region" description="Basic and acidic residues" evidence="1">
    <location>
        <begin position="866"/>
        <end position="881"/>
    </location>
</feature>
<organism evidence="3">
    <name type="scientific">Cladocopium goreaui</name>
    <dbReference type="NCBI Taxonomy" id="2562237"/>
    <lineage>
        <taxon>Eukaryota</taxon>
        <taxon>Sar</taxon>
        <taxon>Alveolata</taxon>
        <taxon>Dinophyceae</taxon>
        <taxon>Suessiales</taxon>
        <taxon>Symbiodiniaceae</taxon>
        <taxon>Cladocopium</taxon>
    </lineage>
</organism>
<dbReference type="AlphaFoldDB" id="A0A9P1GDE2"/>
<feature type="compositionally biased region" description="Basic residues" evidence="1">
    <location>
        <begin position="849"/>
        <end position="865"/>
    </location>
</feature>
<feature type="signal peptide" evidence="2">
    <location>
        <begin position="1"/>
        <end position="32"/>
    </location>
</feature>
<name>A0A9P1GDE2_9DINO</name>
<evidence type="ECO:0000313" key="3">
    <source>
        <dbReference type="EMBL" id="CAI4006254.1"/>
    </source>
</evidence>
<dbReference type="EMBL" id="CAMXCT010003786">
    <property type="protein sequence ID" value="CAI4006254.1"/>
    <property type="molecule type" value="Genomic_DNA"/>
</dbReference>
<dbReference type="EMBL" id="CAMXCT030003786">
    <property type="protein sequence ID" value="CAL4793566.1"/>
    <property type="molecule type" value="Genomic_DNA"/>
</dbReference>
<accession>A0A9P1GDE2</accession>